<sequence>MGDNTVHHHGPVPAVIPSPHGPQDYDTINGQIIDNSDASDSVPANLDAKDEKAIFSYLLHPDDSYDENGTYWADLSFGKRLAFVTKVDNAEAKREFGNFWAMFKKDPLSPIGWYMRECVIPGAGLGLEGYVLFSIGNVTPLFQKVWPTCWKTYKVCNSSWVAAPTYLEVSGIIVGQILVGLIGDSIGRRYGLIQDVVIMLLGLVMLTAAWGTDLNGWVICYSWSLFFYSIGVGGEYPMTATSGMENATGSGKVSTREDRLHRGRKVVMAFLMQGWGQFFNQVLLILLLLIFHHGSGLPPYSEVATQWTYRVSFAIPAFGTLWLVYYRYYKMPSASKQLALAKKKAKVTGYDVESLKLTFTYFGPRMIATTIAWFANDVFFYGNKLFQGKFISVISPTSTSVMEGWLYNLINVGVSLCGYYLAAFLVDHKLYGRKWMMIIGFLLDFILFVVPAFHYEYYTSKEHITAFQAMYFLSSFFQQFGPNCVTFLVAAEVYPTSVRATAHGISAAAGKVGALMAAILYNYITTQQIFYVVPWFGLLGLVATLFFMPDTTGLDLKEQDRRWQFIREGRSQEYHGVAIHPTHLSMWERFRGVGKNYDPAADYEQKVHEMKKDWEAKQAKKYSEAEKLDYEDEDTEFSDEVKSYLEKNSPVLKPTK</sequence>
<comment type="caution">
    <text evidence="1">The sequence shown here is derived from an EMBL/GenBank/DDBJ whole genome shotgun (WGS) entry which is preliminary data.</text>
</comment>
<organism evidence="1 2">
    <name type="scientific">Lipomyces kononenkoae</name>
    <name type="common">Yeast</name>
    <dbReference type="NCBI Taxonomy" id="34357"/>
    <lineage>
        <taxon>Eukaryota</taxon>
        <taxon>Fungi</taxon>
        <taxon>Dikarya</taxon>
        <taxon>Ascomycota</taxon>
        <taxon>Saccharomycotina</taxon>
        <taxon>Lipomycetes</taxon>
        <taxon>Lipomycetales</taxon>
        <taxon>Lipomycetaceae</taxon>
        <taxon>Lipomyces</taxon>
    </lineage>
</organism>
<dbReference type="EMBL" id="MU971528">
    <property type="protein sequence ID" value="KAK9234035.1"/>
    <property type="molecule type" value="Genomic_DNA"/>
</dbReference>
<evidence type="ECO:0000313" key="1">
    <source>
        <dbReference type="EMBL" id="KAK9234035.1"/>
    </source>
</evidence>
<keyword evidence="2" id="KW-1185">Reference proteome</keyword>
<name>A0ACC3SR36_LIPKO</name>
<reference evidence="2" key="1">
    <citation type="journal article" date="2024" name="Front. Bioeng. Biotechnol.">
        <title>Genome-scale model development and genomic sequencing of the oleaginous clade Lipomyces.</title>
        <authorList>
            <person name="Czajka J.J."/>
            <person name="Han Y."/>
            <person name="Kim J."/>
            <person name="Mondo S.J."/>
            <person name="Hofstad B.A."/>
            <person name="Robles A."/>
            <person name="Haridas S."/>
            <person name="Riley R."/>
            <person name="LaButti K."/>
            <person name="Pangilinan J."/>
            <person name="Andreopoulos W."/>
            <person name="Lipzen A."/>
            <person name="Yan J."/>
            <person name="Wang M."/>
            <person name="Ng V."/>
            <person name="Grigoriev I.V."/>
            <person name="Spatafora J.W."/>
            <person name="Magnuson J.K."/>
            <person name="Baker S.E."/>
            <person name="Pomraning K.R."/>
        </authorList>
    </citation>
    <scope>NUCLEOTIDE SEQUENCE [LARGE SCALE GENOMIC DNA]</scope>
    <source>
        <strain evidence="2">CBS 7786</strain>
    </source>
</reference>
<accession>A0ACC3SR36</accession>
<evidence type="ECO:0000313" key="2">
    <source>
        <dbReference type="Proteomes" id="UP001433508"/>
    </source>
</evidence>
<protein>
    <submittedName>
        <fullName evidence="1">Major facilitator superfamily domain-containing protein</fullName>
    </submittedName>
</protein>
<proteinExistence type="predicted"/>
<gene>
    <name evidence="1" type="ORF">V1525DRAFT_414405</name>
</gene>
<dbReference type="Proteomes" id="UP001433508">
    <property type="component" value="Unassembled WGS sequence"/>
</dbReference>